<comment type="caution">
    <text evidence="5">The sequence shown here is derived from an EMBL/GenBank/DDBJ whole genome shotgun (WGS) entry which is preliminary data.</text>
</comment>
<dbReference type="Gene3D" id="1.20.5.100">
    <property type="entry name" value="Cytochrome c1, transmembrane anchor, C-terminal"/>
    <property type="match status" value="1"/>
</dbReference>
<accession>A0A9D6V4S1</accession>
<evidence type="ECO:0000256" key="3">
    <source>
        <dbReference type="PIRSR" id="PIRSR500134-3"/>
    </source>
</evidence>
<organism evidence="5 6">
    <name type="scientific">Desulfomonile tiedjei</name>
    <dbReference type="NCBI Taxonomy" id="2358"/>
    <lineage>
        <taxon>Bacteria</taxon>
        <taxon>Pseudomonadati</taxon>
        <taxon>Thermodesulfobacteriota</taxon>
        <taxon>Desulfomonilia</taxon>
        <taxon>Desulfomonilales</taxon>
        <taxon>Desulfomonilaceae</taxon>
        <taxon>Desulfomonile</taxon>
    </lineage>
</organism>
<dbReference type="PIRSF" id="PIRSF500134">
    <property type="entry name" value="UDPglc_DH_bac"/>
    <property type="match status" value="1"/>
</dbReference>
<feature type="binding site" evidence="3">
    <location>
        <position position="86"/>
    </location>
    <ligand>
        <name>NAD(+)</name>
        <dbReference type="ChEBI" id="CHEBI:57540"/>
    </ligand>
</feature>
<dbReference type="NCBIfam" id="TIGR03026">
    <property type="entry name" value="NDP-sugDHase"/>
    <property type="match status" value="1"/>
</dbReference>
<keyword evidence="3" id="KW-0520">NAD</keyword>
<feature type="binding site" evidence="3">
    <location>
        <position position="153"/>
    </location>
    <ligand>
        <name>NAD(+)</name>
        <dbReference type="ChEBI" id="CHEBI:57540"/>
    </ligand>
</feature>
<dbReference type="Proteomes" id="UP000807825">
    <property type="component" value="Unassembled WGS sequence"/>
</dbReference>
<dbReference type="GO" id="GO:0003979">
    <property type="term" value="F:UDP-glucose 6-dehydrogenase activity"/>
    <property type="evidence" value="ECO:0007669"/>
    <property type="project" value="InterPro"/>
</dbReference>
<feature type="domain" description="UDP-glucose/GDP-mannose dehydrogenase N-terminal" evidence="4">
    <location>
        <begin position="1"/>
        <end position="182"/>
    </location>
</feature>
<name>A0A9D6V4S1_9BACT</name>
<feature type="binding site" evidence="3">
    <location>
        <position position="121"/>
    </location>
    <ligand>
        <name>NAD(+)</name>
        <dbReference type="ChEBI" id="CHEBI:57540"/>
    </ligand>
</feature>
<proteinExistence type="predicted"/>
<evidence type="ECO:0000256" key="1">
    <source>
        <dbReference type="ARBA" id="ARBA00015132"/>
    </source>
</evidence>
<dbReference type="EMBL" id="JACRDE010000489">
    <property type="protein sequence ID" value="MBI5251507.1"/>
    <property type="molecule type" value="Genomic_DNA"/>
</dbReference>
<feature type="non-terminal residue" evidence="5">
    <location>
        <position position="218"/>
    </location>
</feature>
<sequence>MHVGVIGTGYVGLVTGVCFAEMGNDVTLMDIDEQKIDSLSRGQVPIYEPGLEQMIARNVAERRLHFTTSLEDTIERSLINFIAVGTPPDAEGNADLSQVFQVAENVGKAINTYKIVVTKSTVPVGTTAKVKEIIAAQTSHPFDVASNLEFLKEGNAIDDCMKPDRVVVGVDDIRVGEILKELYSPFVRTGKPILISDIPSAEMTKYAANGLLATKISF</sequence>
<dbReference type="InterPro" id="IPR036291">
    <property type="entry name" value="NAD(P)-bd_dom_sf"/>
</dbReference>
<feature type="binding site" evidence="3">
    <location>
        <position position="30"/>
    </location>
    <ligand>
        <name>NAD(+)</name>
        <dbReference type="ChEBI" id="CHEBI:57540"/>
    </ligand>
</feature>
<dbReference type="AlphaFoldDB" id="A0A9D6V4S1"/>
<evidence type="ECO:0000313" key="5">
    <source>
        <dbReference type="EMBL" id="MBI5251507.1"/>
    </source>
</evidence>
<reference evidence="5" key="1">
    <citation type="submission" date="2020-07" db="EMBL/GenBank/DDBJ databases">
        <title>Huge and variable diversity of episymbiotic CPR bacteria and DPANN archaea in groundwater ecosystems.</title>
        <authorList>
            <person name="He C.Y."/>
            <person name="Keren R."/>
            <person name="Whittaker M."/>
            <person name="Farag I.F."/>
            <person name="Doudna J."/>
            <person name="Cate J.H.D."/>
            <person name="Banfield J.F."/>
        </authorList>
    </citation>
    <scope>NUCLEOTIDE SEQUENCE</scope>
    <source>
        <strain evidence="5">NC_groundwater_1664_Pr3_B-0.1um_52_9</strain>
    </source>
</reference>
<dbReference type="GO" id="GO:0000271">
    <property type="term" value="P:polysaccharide biosynthetic process"/>
    <property type="evidence" value="ECO:0007669"/>
    <property type="project" value="InterPro"/>
</dbReference>
<dbReference type="InterPro" id="IPR001732">
    <property type="entry name" value="UDP-Glc/GDP-Man_DH_N"/>
</dbReference>
<dbReference type="PANTHER" id="PTHR43750:SF3">
    <property type="entry name" value="UDP-GLUCOSE 6-DEHYDROGENASE TUAD"/>
    <property type="match status" value="1"/>
</dbReference>
<feature type="binding site" evidence="2">
    <location>
        <position position="205"/>
    </location>
    <ligand>
        <name>substrate</name>
    </ligand>
</feature>
<feature type="binding site" evidence="3">
    <location>
        <position position="35"/>
    </location>
    <ligand>
        <name>NAD(+)</name>
        <dbReference type="ChEBI" id="CHEBI:57540"/>
    </ligand>
</feature>
<dbReference type="InterPro" id="IPR028357">
    <property type="entry name" value="UDPglc_DH_bac"/>
</dbReference>
<dbReference type="PIRSF" id="PIRSF000124">
    <property type="entry name" value="UDPglc_GDPman_dh"/>
    <property type="match status" value="1"/>
</dbReference>
<protein>
    <recommendedName>
        <fullName evidence="1">UDP-glucose 6-dehydrogenase</fullName>
    </recommendedName>
</protein>
<dbReference type="GO" id="GO:0051287">
    <property type="term" value="F:NAD binding"/>
    <property type="evidence" value="ECO:0007669"/>
    <property type="project" value="InterPro"/>
</dbReference>
<evidence type="ECO:0000259" key="4">
    <source>
        <dbReference type="Pfam" id="PF03721"/>
    </source>
</evidence>
<gene>
    <name evidence="5" type="ORF">HY912_18615</name>
</gene>
<dbReference type="SUPFAM" id="SSF51735">
    <property type="entry name" value="NAD(P)-binding Rossmann-fold domains"/>
    <property type="match status" value="1"/>
</dbReference>
<dbReference type="PANTHER" id="PTHR43750">
    <property type="entry name" value="UDP-GLUCOSE 6-DEHYDROGENASE TUAD"/>
    <property type="match status" value="1"/>
</dbReference>
<dbReference type="InterPro" id="IPR017476">
    <property type="entry name" value="UDP-Glc/GDP-Man"/>
</dbReference>
<feature type="binding site" evidence="2">
    <location>
        <begin position="150"/>
        <end position="153"/>
    </location>
    <ligand>
        <name>substrate</name>
    </ligand>
</feature>
<evidence type="ECO:0000313" key="6">
    <source>
        <dbReference type="Proteomes" id="UP000807825"/>
    </source>
</evidence>
<dbReference type="Pfam" id="PF03721">
    <property type="entry name" value="UDPG_MGDP_dh_N"/>
    <property type="match status" value="1"/>
</dbReference>
<evidence type="ECO:0000256" key="2">
    <source>
        <dbReference type="PIRSR" id="PIRSR500134-2"/>
    </source>
</evidence>
<dbReference type="Gene3D" id="3.40.50.720">
    <property type="entry name" value="NAD(P)-binding Rossmann-like Domain"/>
    <property type="match status" value="1"/>
</dbReference>